<feature type="domain" description="Protein kinase" evidence="1">
    <location>
        <begin position="1"/>
        <end position="148"/>
    </location>
</feature>
<dbReference type="InterPro" id="IPR051564">
    <property type="entry name" value="LRR_receptor-like_kinase"/>
</dbReference>
<reference evidence="2 3" key="1">
    <citation type="submission" date="2019-09" db="EMBL/GenBank/DDBJ databases">
        <title>A chromosome-level genome assembly of the Chinese tupelo Nyssa sinensis.</title>
        <authorList>
            <person name="Yang X."/>
            <person name="Kang M."/>
            <person name="Yang Y."/>
            <person name="Xiong H."/>
            <person name="Wang M."/>
            <person name="Zhang Z."/>
            <person name="Wang Z."/>
            <person name="Wu H."/>
            <person name="Ma T."/>
            <person name="Liu J."/>
            <person name="Xi Z."/>
        </authorList>
    </citation>
    <scope>NUCLEOTIDE SEQUENCE [LARGE SCALE GENOMIC DNA]</scope>
    <source>
        <strain evidence="2">J267</strain>
        <tissue evidence="2">Leaf</tissue>
    </source>
</reference>
<dbReference type="Proteomes" id="UP000325577">
    <property type="component" value="Linkage Group LG18"/>
</dbReference>
<dbReference type="GO" id="GO:0005524">
    <property type="term" value="F:ATP binding"/>
    <property type="evidence" value="ECO:0007669"/>
    <property type="project" value="InterPro"/>
</dbReference>
<dbReference type="AlphaFoldDB" id="A0A5J5AT21"/>
<organism evidence="2 3">
    <name type="scientific">Nyssa sinensis</name>
    <dbReference type="NCBI Taxonomy" id="561372"/>
    <lineage>
        <taxon>Eukaryota</taxon>
        <taxon>Viridiplantae</taxon>
        <taxon>Streptophyta</taxon>
        <taxon>Embryophyta</taxon>
        <taxon>Tracheophyta</taxon>
        <taxon>Spermatophyta</taxon>
        <taxon>Magnoliopsida</taxon>
        <taxon>eudicotyledons</taxon>
        <taxon>Gunneridae</taxon>
        <taxon>Pentapetalae</taxon>
        <taxon>asterids</taxon>
        <taxon>Cornales</taxon>
        <taxon>Nyssaceae</taxon>
        <taxon>Nyssa</taxon>
    </lineage>
</organism>
<accession>A0A5J5AT21</accession>
<gene>
    <name evidence="2" type="ORF">F0562_031714</name>
</gene>
<dbReference type="Gene3D" id="1.10.510.10">
    <property type="entry name" value="Transferase(Phosphotransferase) domain 1"/>
    <property type="match status" value="1"/>
</dbReference>
<dbReference type="InterPro" id="IPR000719">
    <property type="entry name" value="Prot_kinase_dom"/>
</dbReference>
<dbReference type="GO" id="GO:0016020">
    <property type="term" value="C:membrane"/>
    <property type="evidence" value="ECO:0007669"/>
    <property type="project" value="TreeGrafter"/>
</dbReference>
<dbReference type="EMBL" id="CM018041">
    <property type="protein sequence ID" value="KAA8534093.1"/>
    <property type="molecule type" value="Genomic_DNA"/>
</dbReference>
<dbReference type="PROSITE" id="PS50011">
    <property type="entry name" value="PROTEIN_KINASE_DOM"/>
    <property type="match status" value="1"/>
</dbReference>
<dbReference type="GO" id="GO:0004672">
    <property type="term" value="F:protein kinase activity"/>
    <property type="evidence" value="ECO:0007669"/>
    <property type="project" value="InterPro"/>
</dbReference>
<name>A0A5J5AT21_9ASTE</name>
<dbReference type="InterPro" id="IPR001245">
    <property type="entry name" value="Ser-Thr/Tyr_kinase_cat_dom"/>
</dbReference>
<dbReference type="PANTHER" id="PTHR48055:SF57">
    <property type="entry name" value="PROTEIN KINASE DOMAIN-CONTAINING PROTEIN"/>
    <property type="match status" value="1"/>
</dbReference>
<proteinExistence type="predicted"/>
<keyword evidence="3" id="KW-1185">Reference proteome</keyword>
<evidence type="ECO:0000313" key="2">
    <source>
        <dbReference type="EMBL" id="KAA8534093.1"/>
    </source>
</evidence>
<sequence>MNWGDTAGGQTNSIAIKGSVGYVASEYGMGGEVSTQGDVYSYGILLLDMSTGKRPTSEMFIDGRRLHKLSKMVLPERVMEIADPCLQLEESNEATRNTEIQIVLRAKMKECLISLVRIGVACSTESPSERMNIKDIVTELSSIKEVFLGVKICGER</sequence>
<dbReference type="Pfam" id="PF07714">
    <property type="entry name" value="PK_Tyr_Ser-Thr"/>
    <property type="match status" value="1"/>
</dbReference>
<dbReference type="SUPFAM" id="SSF56112">
    <property type="entry name" value="Protein kinase-like (PK-like)"/>
    <property type="match status" value="1"/>
</dbReference>
<protein>
    <recommendedName>
        <fullName evidence="1">Protein kinase domain-containing protein</fullName>
    </recommendedName>
</protein>
<evidence type="ECO:0000259" key="1">
    <source>
        <dbReference type="PROSITE" id="PS50011"/>
    </source>
</evidence>
<dbReference type="InterPro" id="IPR011009">
    <property type="entry name" value="Kinase-like_dom_sf"/>
</dbReference>
<dbReference type="OrthoDB" id="1103805at2759"/>
<dbReference type="PANTHER" id="PTHR48055">
    <property type="entry name" value="LEUCINE-RICH REPEAT RECEPTOR PROTEIN KINASE EMS1"/>
    <property type="match status" value="1"/>
</dbReference>
<evidence type="ECO:0000313" key="3">
    <source>
        <dbReference type="Proteomes" id="UP000325577"/>
    </source>
</evidence>